<feature type="signal peptide" evidence="1">
    <location>
        <begin position="1"/>
        <end position="29"/>
    </location>
</feature>
<sequence>MRDHRPARTRRLRAAAAPVAALLALGLAACTGTDDEAAPTPSGTPSVSVTAVPSHGPLDAAQACAAMYLTGDAPLERRVGQAIVGVSGGLTDETASNAYDVDQDLAQLQGRVPEEFSAALDKVRVPFTQLRTAIDAGTQQDVQLDVASTTEGLKEYRALC</sequence>
<comment type="caution">
    <text evidence="2">The sequence shown here is derived from an EMBL/GenBank/DDBJ whole genome shotgun (WGS) entry which is preliminary data.</text>
</comment>
<gene>
    <name evidence="2" type="ORF">DNL40_15050</name>
</gene>
<protein>
    <recommendedName>
        <fullName evidence="4">Lipoprotein</fullName>
    </recommendedName>
</protein>
<evidence type="ECO:0000313" key="3">
    <source>
        <dbReference type="Proteomes" id="UP000248783"/>
    </source>
</evidence>
<reference evidence="2 3" key="1">
    <citation type="submission" date="2018-06" db="EMBL/GenBank/DDBJ databases">
        <title>Whole genome sequencing of a novel hydrocarbon degrading bacterial strain, PW21 isolated from oil contaminated produced water sample.</title>
        <authorList>
            <person name="Nagkirti P."/>
            <person name="Shaikh A."/>
            <person name="Gowdaman V."/>
            <person name="Engineer A.E."/>
            <person name="Dagar S."/>
            <person name="Dhakephalkar P.K."/>
        </authorList>
    </citation>
    <scope>NUCLEOTIDE SEQUENCE [LARGE SCALE GENOMIC DNA]</scope>
    <source>
        <strain evidence="2 3">PW21</strain>
    </source>
</reference>
<keyword evidence="3" id="KW-1185">Reference proteome</keyword>
<dbReference type="RefSeq" id="WP_111252081.1">
    <property type="nucleotide sequence ID" value="NZ_QKWH01000016.1"/>
</dbReference>
<evidence type="ECO:0000313" key="2">
    <source>
        <dbReference type="EMBL" id="PZR51784.1"/>
    </source>
</evidence>
<keyword evidence="1" id="KW-0732">Signal</keyword>
<organism evidence="2 3">
    <name type="scientific">Xylanimonas oleitrophica</name>
    <dbReference type="NCBI Taxonomy" id="2607479"/>
    <lineage>
        <taxon>Bacteria</taxon>
        <taxon>Bacillati</taxon>
        <taxon>Actinomycetota</taxon>
        <taxon>Actinomycetes</taxon>
        <taxon>Micrococcales</taxon>
        <taxon>Promicromonosporaceae</taxon>
        <taxon>Xylanimonas</taxon>
    </lineage>
</organism>
<proteinExistence type="predicted"/>
<dbReference type="PROSITE" id="PS51257">
    <property type="entry name" value="PROKAR_LIPOPROTEIN"/>
    <property type="match status" value="1"/>
</dbReference>
<accession>A0A2W5Y2H1</accession>
<dbReference type="EMBL" id="QKWH01000016">
    <property type="protein sequence ID" value="PZR51784.1"/>
    <property type="molecule type" value="Genomic_DNA"/>
</dbReference>
<evidence type="ECO:0000256" key="1">
    <source>
        <dbReference type="SAM" id="SignalP"/>
    </source>
</evidence>
<dbReference type="Proteomes" id="UP000248783">
    <property type="component" value="Unassembled WGS sequence"/>
</dbReference>
<evidence type="ECO:0008006" key="4">
    <source>
        <dbReference type="Google" id="ProtNLM"/>
    </source>
</evidence>
<dbReference type="AlphaFoldDB" id="A0A2W5Y2H1"/>
<feature type="chain" id="PRO_5039137562" description="Lipoprotein" evidence="1">
    <location>
        <begin position="30"/>
        <end position="160"/>
    </location>
</feature>
<name>A0A2W5Y2H1_9MICO</name>